<dbReference type="CDD" id="cd05230">
    <property type="entry name" value="UGD_SDR_e"/>
    <property type="match status" value="1"/>
</dbReference>
<evidence type="ECO:0000256" key="8">
    <source>
        <dbReference type="ARBA" id="ARBA00022793"/>
    </source>
</evidence>
<keyword evidence="9" id="KW-0735">Signal-anchor</keyword>
<dbReference type="EC" id="4.1.1.35" evidence="5"/>
<dbReference type="OrthoDB" id="331544at2759"/>
<dbReference type="InterPro" id="IPR016040">
    <property type="entry name" value="NAD(P)-bd_dom"/>
</dbReference>
<dbReference type="RefSeq" id="XP_018061892.1">
    <property type="nucleotide sequence ID" value="XM_018206966.1"/>
</dbReference>
<keyword evidence="14" id="KW-0325">Glycoprotein</keyword>
<evidence type="ECO:0000256" key="3">
    <source>
        <dbReference type="ARBA" id="ARBA00005100"/>
    </source>
</evidence>
<sequence length="387" mass="43095">MNPCTTSHLVLPTEVSTRHKQILRYRKQQRCLEKYILKLENYPTRNSCLSCRDMKILVAGGAGFLGSNLVNHLLKEGHDVVLLDSFIVGLESSINHLVDLPNLTVLRHDITKPLKDLRVDQIYHLACPASPKHYQRDPIKTLQTCYIGTENMLKCALRCNARMLFSSTSEIYGDSLVSPQPESYFGNVNSYGPRSCYDEGKRVAESLCYAYQHMYKLDVRIARIFNAYGPGMPASDGRVVSNFIAAAINGQPLNITGDGSAVRCFQYVTDCISGLTKLMASDYSQPINIGNDRLCRVDELAHVVMEVATKNGILGLDKRITYSERPVDDPDHRQPDIRLAREVLGWSPVVSLEDGIQKTFEWLLSIQGTSLRGKVAKTGAGLVSLPS</sequence>
<evidence type="ECO:0000256" key="4">
    <source>
        <dbReference type="ARBA" id="ARBA00007505"/>
    </source>
</evidence>
<dbReference type="GO" id="GO:0070403">
    <property type="term" value="F:NAD+ binding"/>
    <property type="evidence" value="ECO:0007669"/>
    <property type="project" value="InterPro"/>
</dbReference>
<protein>
    <recommendedName>
        <fullName evidence="6">UDP-glucuronic acid decarboxylase 1</fullName>
        <ecNumber evidence="5">4.1.1.35</ecNumber>
    </recommendedName>
    <alternativeName>
        <fullName evidence="16">UDP-glucuronate decarboxylase 1</fullName>
    </alternativeName>
</protein>
<dbReference type="AlphaFoldDB" id="A0A132B782"/>
<evidence type="ECO:0000313" key="20">
    <source>
        <dbReference type="Proteomes" id="UP000070700"/>
    </source>
</evidence>
<dbReference type="GO" id="GO:0048040">
    <property type="term" value="F:UDP-glucuronate decarboxylase activity"/>
    <property type="evidence" value="ECO:0007669"/>
    <property type="project" value="UniProtKB-EC"/>
</dbReference>
<dbReference type="GeneID" id="28816692"/>
<dbReference type="InterPro" id="IPR036291">
    <property type="entry name" value="NAD(P)-bd_dom_sf"/>
</dbReference>
<comment type="similarity">
    <text evidence="4">Belongs to the NAD(P)-dependent epimerase/dehydratase family. UDP-glucuronic acid decarboxylase subfamily.</text>
</comment>
<keyword evidence="20" id="KW-1185">Reference proteome</keyword>
<evidence type="ECO:0000256" key="14">
    <source>
        <dbReference type="ARBA" id="ARBA00023180"/>
    </source>
</evidence>
<evidence type="ECO:0000256" key="17">
    <source>
        <dbReference type="ARBA" id="ARBA00049410"/>
    </source>
</evidence>
<dbReference type="EMBL" id="KQ947439">
    <property type="protein sequence ID" value="KUJ07537.1"/>
    <property type="molecule type" value="Genomic_DNA"/>
</dbReference>
<comment type="subcellular location">
    <subcellularLocation>
        <location evidence="2">Golgi apparatus</location>
        <location evidence="2">Golgi stack membrane</location>
        <topology evidence="2">Single-pass type II membrane protein</topology>
    </subcellularLocation>
</comment>
<gene>
    <name evidence="19" type="ORF">LY89DRAFT_356736</name>
</gene>
<keyword evidence="8" id="KW-0210">Decarboxylase</keyword>
<dbReference type="PANTHER" id="PTHR43078">
    <property type="entry name" value="UDP-GLUCURONIC ACID DECARBOXYLASE-RELATED"/>
    <property type="match status" value="1"/>
</dbReference>
<name>A0A132B782_MOLSC</name>
<feature type="domain" description="NAD(P)-binding" evidence="18">
    <location>
        <begin position="57"/>
        <end position="359"/>
    </location>
</feature>
<evidence type="ECO:0000256" key="7">
    <source>
        <dbReference type="ARBA" id="ARBA00022692"/>
    </source>
</evidence>
<evidence type="ECO:0000256" key="9">
    <source>
        <dbReference type="ARBA" id="ARBA00022968"/>
    </source>
</evidence>
<evidence type="ECO:0000256" key="15">
    <source>
        <dbReference type="ARBA" id="ARBA00023239"/>
    </source>
</evidence>
<evidence type="ECO:0000256" key="11">
    <source>
        <dbReference type="ARBA" id="ARBA00023027"/>
    </source>
</evidence>
<dbReference type="KEGG" id="psco:LY89DRAFT_356736"/>
<keyword evidence="7" id="KW-0812">Transmembrane</keyword>
<dbReference type="GO" id="GO:0042732">
    <property type="term" value="P:D-xylose metabolic process"/>
    <property type="evidence" value="ECO:0007669"/>
    <property type="project" value="InterPro"/>
</dbReference>
<keyword evidence="13" id="KW-0472">Membrane</keyword>
<comment type="catalytic activity">
    <reaction evidence="17">
        <text>UDP-alpha-D-glucuronate + H(+) = UDP-alpha-D-xylose + CO2</text>
        <dbReference type="Rhea" id="RHEA:23916"/>
        <dbReference type="ChEBI" id="CHEBI:15378"/>
        <dbReference type="ChEBI" id="CHEBI:16526"/>
        <dbReference type="ChEBI" id="CHEBI:57632"/>
        <dbReference type="ChEBI" id="CHEBI:58052"/>
        <dbReference type="EC" id="4.1.1.35"/>
    </reaction>
    <physiologicalReaction direction="left-to-right" evidence="17">
        <dbReference type="Rhea" id="RHEA:23917"/>
    </physiologicalReaction>
</comment>
<comment type="pathway">
    <text evidence="3">Nucleotide-sugar biosynthesis; UDP-alpha-D-xylose biosynthesis; UDP-alpha-D-xylose from UDP-alpha-D-glucuronate: step 1/1.</text>
</comment>
<keyword evidence="15" id="KW-0456">Lyase</keyword>
<keyword evidence="12" id="KW-0333">Golgi apparatus</keyword>
<dbReference type="InterPro" id="IPR044516">
    <property type="entry name" value="UXS-like"/>
</dbReference>
<dbReference type="SUPFAM" id="SSF51735">
    <property type="entry name" value="NAD(P)-binding Rossmann-fold domains"/>
    <property type="match status" value="1"/>
</dbReference>
<keyword evidence="10" id="KW-1133">Transmembrane helix</keyword>
<evidence type="ECO:0000259" key="18">
    <source>
        <dbReference type="Pfam" id="PF16363"/>
    </source>
</evidence>
<evidence type="ECO:0000256" key="5">
    <source>
        <dbReference type="ARBA" id="ARBA00012290"/>
    </source>
</evidence>
<dbReference type="GO" id="GO:0032580">
    <property type="term" value="C:Golgi cisterna membrane"/>
    <property type="evidence" value="ECO:0007669"/>
    <property type="project" value="UniProtKB-SubCell"/>
</dbReference>
<dbReference type="Gene3D" id="3.40.50.720">
    <property type="entry name" value="NAD(P)-binding Rossmann-like Domain"/>
    <property type="match status" value="1"/>
</dbReference>
<dbReference type="GO" id="GO:0033320">
    <property type="term" value="P:UDP-D-xylose biosynthetic process"/>
    <property type="evidence" value="ECO:0007669"/>
    <property type="project" value="UniProtKB-UniPathway"/>
</dbReference>
<evidence type="ECO:0000256" key="1">
    <source>
        <dbReference type="ARBA" id="ARBA00001911"/>
    </source>
</evidence>
<dbReference type="Pfam" id="PF16363">
    <property type="entry name" value="GDP_Man_Dehyd"/>
    <property type="match status" value="1"/>
</dbReference>
<evidence type="ECO:0000256" key="10">
    <source>
        <dbReference type="ARBA" id="ARBA00022989"/>
    </source>
</evidence>
<dbReference type="STRING" id="149040.A0A132B782"/>
<proteinExistence type="inferred from homology"/>
<dbReference type="FunFam" id="3.40.50.720:FF:000065">
    <property type="entry name" value="UDP-glucuronic acid decarboxylase 1"/>
    <property type="match status" value="1"/>
</dbReference>
<dbReference type="PANTHER" id="PTHR43078:SF6">
    <property type="entry name" value="UDP-GLUCURONIC ACID DECARBOXYLASE 1"/>
    <property type="match status" value="1"/>
</dbReference>
<dbReference type="InParanoid" id="A0A132B782"/>
<evidence type="ECO:0000256" key="13">
    <source>
        <dbReference type="ARBA" id="ARBA00023136"/>
    </source>
</evidence>
<dbReference type="UniPathway" id="UPA00796">
    <property type="reaction ID" value="UER00771"/>
</dbReference>
<organism evidence="19 20">
    <name type="scientific">Mollisia scopiformis</name>
    <name type="common">Conifer needle endophyte fungus</name>
    <name type="synonym">Phialocephala scopiformis</name>
    <dbReference type="NCBI Taxonomy" id="149040"/>
    <lineage>
        <taxon>Eukaryota</taxon>
        <taxon>Fungi</taxon>
        <taxon>Dikarya</taxon>
        <taxon>Ascomycota</taxon>
        <taxon>Pezizomycotina</taxon>
        <taxon>Leotiomycetes</taxon>
        <taxon>Helotiales</taxon>
        <taxon>Mollisiaceae</taxon>
        <taxon>Mollisia</taxon>
    </lineage>
</organism>
<evidence type="ECO:0000256" key="2">
    <source>
        <dbReference type="ARBA" id="ARBA00004447"/>
    </source>
</evidence>
<keyword evidence="11" id="KW-0520">NAD</keyword>
<reference evidence="19 20" key="1">
    <citation type="submission" date="2015-10" db="EMBL/GenBank/DDBJ databases">
        <title>Full genome of DAOMC 229536 Phialocephala scopiformis, a fungal endophyte of spruce producing the potent anti-insectan compound rugulosin.</title>
        <authorList>
            <consortium name="DOE Joint Genome Institute"/>
            <person name="Walker A.K."/>
            <person name="Frasz S.L."/>
            <person name="Seifert K.A."/>
            <person name="Miller J.D."/>
            <person name="Mondo S.J."/>
            <person name="Labutti K."/>
            <person name="Lipzen A."/>
            <person name="Dockter R."/>
            <person name="Kennedy M."/>
            <person name="Grigoriev I.V."/>
            <person name="Spatafora J.W."/>
        </authorList>
    </citation>
    <scope>NUCLEOTIDE SEQUENCE [LARGE SCALE GENOMIC DNA]</scope>
    <source>
        <strain evidence="19 20">CBS 120377</strain>
    </source>
</reference>
<accession>A0A132B782</accession>
<dbReference type="Proteomes" id="UP000070700">
    <property type="component" value="Unassembled WGS sequence"/>
</dbReference>
<evidence type="ECO:0000256" key="12">
    <source>
        <dbReference type="ARBA" id="ARBA00023034"/>
    </source>
</evidence>
<evidence type="ECO:0000313" key="19">
    <source>
        <dbReference type="EMBL" id="KUJ07537.1"/>
    </source>
</evidence>
<evidence type="ECO:0000256" key="6">
    <source>
        <dbReference type="ARBA" id="ARBA00018816"/>
    </source>
</evidence>
<evidence type="ECO:0000256" key="16">
    <source>
        <dbReference type="ARBA" id="ARBA00031585"/>
    </source>
</evidence>
<comment type="cofactor">
    <cofactor evidence="1">
        <name>NAD(+)</name>
        <dbReference type="ChEBI" id="CHEBI:57540"/>
    </cofactor>
</comment>